<gene>
    <name evidence="1" type="primary">ORF22469</name>
</gene>
<feature type="non-terminal residue" evidence="1">
    <location>
        <position position="1"/>
    </location>
</feature>
<evidence type="ECO:0000313" key="1">
    <source>
        <dbReference type="EMBL" id="CEK54305.1"/>
    </source>
</evidence>
<protein>
    <submittedName>
        <fullName evidence="1">Uncharacterized protein</fullName>
    </submittedName>
</protein>
<dbReference type="AlphaFoldDB" id="A0A0B6YFI1"/>
<dbReference type="EMBL" id="HACG01007440">
    <property type="protein sequence ID" value="CEK54305.1"/>
    <property type="molecule type" value="Transcribed_RNA"/>
</dbReference>
<organism evidence="1">
    <name type="scientific">Arion vulgaris</name>
    <dbReference type="NCBI Taxonomy" id="1028688"/>
    <lineage>
        <taxon>Eukaryota</taxon>
        <taxon>Metazoa</taxon>
        <taxon>Spiralia</taxon>
        <taxon>Lophotrochozoa</taxon>
        <taxon>Mollusca</taxon>
        <taxon>Gastropoda</taxon>
        <taxon>Heterobranchia</taxon>
        <taxon>Euthyneura</taxon>
        <taxon>Panpulmonata</taxon>
        <taxon>Eupulmonata</taxon>
        <taxon>Stylommatophora</taxon>
        <taxon>Helicina</taxon>
        <taxon>Arionoidea</taxon>
        <taxon>Arionidae</taxon>
        <taxon>Arion</taxon>
    </lineage>
</organism>
<accession>A0A0B6YFI1</accession>
<feature type="non-terminal residue" evidence="1">
    <location>
        <position position="164"/>
    </location>
</feature>
<proteinExistence type="predicted"/>
<reference evidence="1" key="1">
    <citation type="submission" date="2014-12" db="EMBL/GenBank/DDBJ databases">
        <title>Insight into the proteome of Arion vulgaris.</title>
        <authorList>
            <person name="Aradska J."/>
            <person name="Bulat T."/>
            <person name="Smidak R."/>
            <person name="Sarate P."/>
            <person name="Gangsoo J."/>
            <person name="Sialana F."/>
            <person name="Bilban M."/>
            <person name="Lubec G."/>
        </authorList>
    </citation>
    <scope>NUCLEOTIDE SEQUENCE</scope>
    <source>
        <tissue evidence="1">Skin</tissue>
    </source>
</reference>
<sequence>HTFSASKSTSKSWTGSQTSIDITIQLFTFVFGKEAACLNSPVLILCTDNGSVYSYEIRSVKSAALKKLSLVCQMDSDIVGILPIQTLDPTAVGTSEFKDIVSVLASSLKEKSAMYSRNQASIGLVIFCSTGKGCLFRPPTSENDCPPILMFSVPHLMKCCIVHG</sequence>
<name>A0A0B6YFI1_9EUPU</name>